<dbReference type="Proteomes" id="UP000753256">
    <property type="component" value="Unassembled WGS sequence"/>
</dbReference>
<dbReference type="EMBL" id="DYUZ01000011">
    <property type="protein sequence ID" value="HJG36768.1"/>
    <property type="molecule type" value="Genomic_DNA"/>
</dbReference>
<dbReference type="InterPro" id="IPR007337">
    <property type="entry name" value="RelB/DinJ"/>
</dbReference>
<dbReference type="AlphaFoldDB" id="A0A921LS22"/>
<evidence type="ECO:0000313" key="2">
    <source>
        <dbReference type="Proteomes" id="UP000753256"/>
    </source>
</evidence>
<name>A0A921LS22_9ACTN</name>
<dbReference type="GO" id="GO:0006355">
    <property type="term" value="P:regulation of DNA-templated transcription"/>
    <property type="evidence" value="ECO:0007669"/>
    <property type="project" value="InterPro"/>
</dbReference>
<reference evidence="1" key="1">
    <citation type="journal article" date="2021" name="PeerJ">
        <title>Extensive microbial diversity within the chicken gut microbiome revealed by metagenomics and culture.</title>
        <authorList>
            <person name="Gilroy R."/>
            <person name="Ravi A."/>
            <person name="Getino M."/>
            <person name="Pursley I."/>
            <person name="Horton D.L."/>
            <person name="Alikhan N.F."/>
            <person name="Baker D."/>
            <person name="Gharbi K."/>
            <person name="Hall N."/>
            <person name="Watson M."/>
            <person name="Adriaenssens E.M."/>
            <person name="Foster-Nyarko E."/>
            <person name="Jarju S."/>
            <person name="Secka A."/>
            <person name="Antonio M."/>
            <person name="Oren A."/>
            <person name="Chaudhuri R.R."/>
            <person name="La Ragione R."/>
            <person name="Hildebrand F."/>
            <person name="Pallen M.J."/>
        </authorList>
    </citation>
    <scope>NUCLEOTIDE SEQUENCE</scope>
    <source>
        <strain evidence="1">ChiHjej13B12-9602</strain>
    </source>
</reference>
<sequence length="81" mass="9232">MSIQLATRIEDDEAARFRETTRLLGTTPADAMRIFISAFNAHRGFPFEVRLPEPKIEAFASEREAAEFSDRLAVRMMNDAQ</sequence>
<accession>A0A921LS22</accession>
<proteinExistence type="predicted"/>
<dbReference type="Pfam" id="PF04221">
    <property type="entry name" value="RelB"/>
    <property type="match status" value="1"/>
</dbReference>
<dbReference type="InterPro" id="IPR013321">
    <property type="entry name" value="Arc_rbn_hlx_hlx"/>
</dbReference>
<organism evidence="1 2">
    <name type="scientific">Enorma phocaeensis</name>
    <dbReference type="NCBI Taxonomy" id="1871019"/>
    <lineage>
        <taxon>Bacteria</taxon>
        <taxon>Bacillati</taxon>
        <taxon>Actinomycetota</taxon>
        <taxon>Coriobacteriia</taxon>
        <taxon>Coriobacteriales</taxon>
        <taxon>Coriobacteriaceae</taxon>
        <taxon>Enorma</taxon>
    </lineage>
</organism>
<dbReference type="RefSeq" id="WP_273189129.1">
    <property type="nucleotide sequence ID" value="NZ_DYUZ01000011.1"/>
</dbReference>
<gene>
    <name evidence="1" type="ORF">K8V70_02740</name>
</gene>
<comment type="caution">
    <text evidence="1">The sequence shown here is derived from an EMBL/GenBank/DDBJ whole genome shotgun (WGS) entry which is preliminary data.</text>
</comment>
<evidence type="ECO:0000313" key="1">
    <source>
        <dbReference type="EMBL" id="HJG36768.1"/>
    </source>
</evidence>
<reference evidence="1" key="2">
    <citation type="submission" date="2021-09" db="EMBL/GenBank/DDBJ databases">
        <authorList>
            <person name="Gilroy R."/>
        </authorList>
    </citation>
    <scope>NUCLEOTIDE SEQUENCE</scope>
    <source>
        <strain evidence="1">ChiHjej13B12-9602</strain>
    </source>
</reference>
<protein>
    <submittedName>
        <fullName evidence="1">Type II toxin-antitoxin system RelB/DinJ family antitoxin</fullName>
    </submittedName>
</protein>
<dbReference type="Gene3D" id="1.10.1220.10">
    <property type="entry name" value="Met repressor-like"/>
    <property type="match status" value="1"/>
</dbReference>